<evidence type="ECO:0000259" key="10">
    <source>
        <dbReference type="PROSITE" id="PS52002"/>
    </source>
</evidence>
<evidence type="ECO:0000256" key="8">
    <source>
        <dbReference type="ARBA" id="ARBA00023274"/>
    </source>
</evidence>
<dbReference type="CDD" id="cd01723">
    <property type="entry name" value="LSm4"/>
    <property type="match status" value="1"/>
</dbReference>
<dbReference type="PANTHER" id="PTHR23338">
    <property type="entry name" value="SMALL NUCLEAR RIBONUCLEOPROTEIN SM"/>
    <property type="match status" value="1"/>
</dbReference>
<name>A0ABD3RNY1_9LAMI</name>
<comment type="subcellular location">
    <subcellularLocation>
        <location evidence="1 9">Nucleus</location>
    </subcellularLocation>
</comment>
<proteinExistence type="inferred from homology"/>
<evidence type="ECO:0000313" key="11">
    <source>
        <dbReference type="EMBL" id="KAL3814669.1"/>
    </source>
</evidence>
<feature type="domain" description="Sm" evidence="10">
    <location>
        <begin position="2"/>
        <end position="65"/>
    </location>
</feature>
<evidence type="ECO:0000256" key="5">
    <source>
        <dbReference type="ARBA" id="ARBA00022884"/>
    </source>
</evidence>
<keyword evidence="6 9" id="KW-0508">mRNA splicing</keyword>
<protein>
    <recommendedName>
        <fullName evidence="9">U6 snRNA-associated Sm-like protein LSm4</fullName>
    </recommendedName>
</protein>
<organism evidence="11 12">
    <name type="scientific">Penstemon smallii</name>
    <dbReference type="NCBI Taxonomy" id="265156"/>
    <lineage>
        <taxon>Eukaryota</taxon>
        <taxon>Viridiplantae</taxon>
        <taxon>Streptophyta</taxon>
        <taxon>Embryophyta</taxon>
        <taxon>Tracheophyta</taxon>
        <taxon>Spermatophyta</taxon>
        <taxon>Magnoliopsida</taxon>
        <taxon>eudicotyledons</taxon>
        <taxon>Gunneridae</taxon>
        <taxon>Pentapetalae</taxon>
        <taxon>asterids</taxon>
        <taxon>lamiids</taxon>
        <taxon>Lamiales</taxon>
        <taxon>Plantaginaceae</taxon>
        <taxon>Cheloneae</taxon>
        <taxon>Penstemon</taxon>
    </lineage>
</organism>
<dbReference type="GO" id="GO:0003723">
    <property type="term" value="F:RNA binding"/>
    <property type="evidence" value="ECO:0007669"/>
    <property type="project" value="UniProtKB-KW"/>
</dbReference>
<accession>A0ABD3RNY1</accession>
<dbReference type="Gene3D" id="2.30.30.100">
    <property type="match status" value="1"/>
</dbReference>
<evidence type="ECO:0000313" key="12">
    <source>
        <dbReference type="Proteomes" id="UP001634393"/>
    </source>
</evidence>
<comment type="similarity">
    <text evidence="2 9">Belongs to the snRNP Sm proteins family.</text>
</comment>
<dbReference type="Pfam" id="PF01423">
    <property type="entry name" value="LSM"/>
    <property type="match status" value="1"/>
</dbReference>
<evidence type="ECO:0000256" key="2">
    <source>
        <dbReference type="ARBA" id="ARBA00006850"/>
    </source>
</evidence>
<keyword evidence="12" id="KW-1185">Reference proteome</keyword>
<dbReference type="EMBL" id="JBJXBP010000008">
    <property type="protein sequence ID" value="KAL3814669.1"/>
    <property type="molecule type" value="Genomic_DNA"/>
</dbReference>
<keyword evidence="3 9" id="KW-0507">mRNA processing</keyword>
<dbReference type="SUPFAM" id="SSF50182">
    <property type="entry name" value="Sm-like ribonucleoproteins"/>
    <property type="match status" value="1"/>
</dbReference>
<reference evidence="11 12" key="1">
    <citation type="submission" date="2024-12" db="EMBL/GenBank/DDBJ databases">
        <title>The unique morphological basis and parallel evolutionary history of personate flowers in Penstemon.</title>
        <authorList>
            <person name="Depatie T.H."/>
            <person name="Wessinger C.A."/>
        </authorList>
    </citation>
    <scope>NUCLEOTIDE SEQUENCE [LARGE SCALE GENOMIC DNA]</scope>
    <source>
        <strain evidence="11">WTNN_2</strain>
        <tissue evidence="11">Leaf</tissue>
    </source>
</reference>
<comment type="caution">
    <text evidence="11">The sequence shown here is derived from an EMBL/GenBank/DDBJ whole genome shotgun (WGS) entry which is preliminary data.</text>
</comment>
<comment type="subunit">
    <text evidence="9">LSm subunits form a heteromer with a doughnut shape.</text>
</comment>
<keyword evidence="7 9" id="KW-0539">Nucleus</keyword>
<evidence type="ECO:0000256" key="6">
    <source>
        <dbReference type="ARBA" id="ARBA00023187"/>
    </source>
</evidence>
<sequence length="65" mass="7236">MLPLSLLKTAQGHPMLVEIKNGETYNGHLVNCDIWMNIHLREVICTSKEETKSRSDGGWGRGGGR</sequence>
<dbReference type="InterPro" id="IPR034101">
    <property type="entry name" value="Lsm4"/>
</dbReference>
<dbReference type="GO" id="GO:0005681">
    <property type="term" value="C:spliceosomal complex"/>
    <property type="evidence" value="ECO:0007669"/>
    <property type="project" value="UniProtKB-UniRule"/>
</dbReference>
<comment type="function">
    <text evidence="9">Binds specifically to the 3'-terminal U-tract of U6 snRNA.</text>
</comment>
<dbReference type="InterPro" id="IPR001163">
    <property type="entry name" value="Sm_dom_euk/arc"/>
</dbReference>
<dbReference type="PROSITE" id="PS52002">
    <property type="entry name" value="SM"/>
    <property type="match status" value="1"/>
</dbReference>
<gene>
    <name evidence="9" type="primary">LSM4</name>
    <name evidence="11" type="ORF">ACJIZ3_015937</name>
</gene>
<keyword evidence="5 9" id="KW-0694">RNA-binding</keyword>
<keyword evidence="8 9" id="KW-0687">Ribonucleoprotein</keyword>
<dbReference type="InterPro" id="IPR027141">
    <property type="entry name" value="LSm4/Sm_D1/D3"/>
</dbReference>
<dbReference type="GO" id="GO:0008380">
    <property type="term" value="P:RNA splicing"/>
    <property type="evidence" value="ECO:0007669"/>
    <property type="project" value="UniProtKB-KW"/>
</dbReference>
<evidence type="ECO:0000256" key="1">
    <source>
        <dbReference type="ARBA" id="ARBA00004123"/>
    </source>
</evidence>
<dbReference type="GO" id="GO:0000956">
    <property type="term" value="P:nuclear-transcribed mRNA catabolic process"/>
    <property type="evidence" value="ECO:0007669"/>
    <property type="project" value="UniProtKB-UniRule"/>
</dbReference>
<dbReference type="InterPro" id="IPR047575">
    <property type="entry name" value="Sm"/>
</dbReference>
<dbReference type="InterPro" id="IPR010920">
    <property type="entry name" value="LSM_dom_sf"/>
</dbReference>
<evidence type="ECO:0000256" key="9">
    <source>
        <dbReference type="RuleBase" id="RU365049"/>
    </source>
</evidence>
<dbReference type="Proteomes" id="UP001634393">
    <property type="component" value="Unassembled WGS sequence"/>
</dbReference>
<keyword evidence="4 9" id="KW-0747">Spliceosome</keyword>
<dbReference type="SMART" id="SM00651">
    <property type="entry name" value="Sm"/>
    <property type="match status" value="1"/>
</dbReference>
<dbReference type="AlphaFoldDB" id="A0ABD3RNY1"/>
<evidence type="ECO:0000256" key="3">
    <source>
        <dbReference type="ARBA" id="ARBA00022664"/>
    </source>
</evidence>
<dbReference type="GO" id="GO:0006397">
    <property type="term" value="P:mRNA processing"/>
    <property type="evidence" value="ECO:0007669"/>
    <property type="project" value="UniProtKB-KW"/>
</dbReference>
<evidence type="ECO:0000256" key="7">
    <source>
        <dbReference type="ARBA" id="ARBA00023242"/>
    </source>
</evidence>
<evidence type="ECO:0000256" key="4">
    <source>
        <dbReference type="ARBA" id="ARBA00022728"/>
    </source>
</evidence>